<keyword evidence="1" id="KW-0732">Signal</keyword>
<reference evidence="2 3" key="1">
    <citation type="journal article" date="2024" name="IMA Fungus">
        <title>Apiospora arundinis, a panoply of carbohydrate-active enzymes and secondary metabolites.</title>
        <authorList>
            <person name="Sorensen T."/>
            <person name="Petersen C."/>
            <person name="Muurmann A.T."/>
            <person name="Christiansen J.V."/>
            <person name="Brundto M.L."/>
            <person name="Overgaard C.K."/>
            <person name="Boysen A.T."/>
            <person name="Wollenberg R.D."/>
            <person name="Larsen T.O."/>
            <person name="Sorensen J.L."/>
            <person name="Nielsen K.L."/>
            <person name="Sondergaard T.E."/>
        </authorList>
    </citation>
    <scope>NUCLEOTIDE SEQUENCE [LARGE SCALE GENOMIC DNA]</scope>
    <source>
        <strain evidence="2 3">AAU 773</strain>
    </source>
</reference>
<feature type="signal peptide" evidence="1">
    <location>
        <begin position="1"/>
        <end position="18"/>
    </location>
</feature>
<keyword evidence="3" id="KW-1185">Reference proteome</keyword>
<evidence type="ECO:0000313" key="3">
    <source>
        <dbReference type="Proteomes" id="UP001390339"/>
    </source>
</evidence>
<gene>
    <name evidence="2" type="ORF">PGQ11_012914</name>
</gene>
<accession>A0ABR2I3N6</accession>
<sequence length="276" mass="29386">MQYATALLGLLAATGALALPAVEAEAAQQVTVTLRGANELATQTQLDKNGAKKPTANGSPFTSVELASHNIKNDKGQDLRCKIFDARGRAITITRGANVDTTFSDAGKGPWKFKSTKVSKIQCSTKFNAKAKRSVDEFEVVEARDEEEVAEVAVDDVEDEAEDEVEARAVDANGPLTVTLAGPSELATQTRLGEKDAKAPTGSKGPYNTVTLKVGSGNKNARCQLTDANNKIVTLVRGKNVDVTFGDGGKGAWKFQDGKARNIKQIKCDPSFKSRN</sequence>
<evidence type="ECO:0000313" key="2">
    <source>
        <dbReference type="EMBL" id="KAK8857002.1"/>
    </source>
</evidence>
<organism evidence="2 3">
    <name type="scientific">Apiospora arundinis</name>
    <dbReference type="NCBI Taxonomy" id="335852"/>
    <lineage>
        <taxon>Eukaryota</taxon>
        <taxon>Fungi</taxon>
        <taxon>Dikarya</taxon>
        <taxon>Ascomycota</taxon>
        <taxon>Pezizomycotina</taxon>
        <taxon>Sordariomycetes</taxon>
        <taxon>Xylariomycetidae</taxon>
        <taxon>Amphisphaeriales</taxon>
        <taxon>Apiosporaceae</taxon>
        <taxon>Apiospora</taxon>
    </lineage>
</organism>
<proteinExistence type="predicted"/>
<evidence type="ECO:0000256" key="1">
    <source>
        <dbReference type="SAM" id="SignalP"/>
    </source>
</evidence>
<dbReference type="EMBL" id="JAPCWZ010000007">
    <property type="protein sequence ID" value="KAK8857002.1"/>
    <property type="molecule type" value="Genomic_DNA"/>
</dbReference>
<comment type="caution">
    <text evidence="2">The sequence shown here is derived from an EMBL/GenBank/DDBJ whole genome shotgun (WGS) entry which is preliminary data.</text>
</comment>
<protein>
    <submittedName>
        <fullName evidence="2">Uncharacterized protein</fullName>
    </submittedName>
</protein>
<feature type="chain" id="PRO_5046223714" evidence="1">
    <location>
        <begin position="19"/>
        <end position="276"/>
    </location>
</feature>
<dbReference type="Proteomes" id="UP001390339">
    <property type="component" value="Unassembled WGS sequence"/>
</dbReference>
<name>A0ABR2I3N6_9PEZI</name>